<protein>
    <submittedName>
        <fullName evidence="1">Uncharacterized protein</fullName>
    </submittedName>
</protein>
<keyword evidence="2" id="KW-1185">Reference proteome</keyword>
<dbReference type="AlphaFoldDB" id="A0A6F8T2Z3"/>
<evidence type="ECO:0000313" key="1">
    <source>
        <dbReference type="EMBL" id="BCA94530.1"/>
    </source>
</evidence>
<proteinExistence type="predicted"/>
<sequence>MFNALAIGLGMEILSGRLDAQKNAPGYQRLLDEFARHHPNFLPKTWQNLKQWFAFYNNSEDMELIFAPVLFRVNQHYTADLDEQILEELTNLVWKNKTQIELGTAWHQLINSPLNSFSKIDNLPLQQRKELLNQLKEILKRYTGDSSRTDIKEFLVQNAKELLATLKVKISSDPNPFQRQYNCILSESPGKCLPLSPD</sequence>
<reference evidence="1" key="1">
    <citation type="journal article" date="2020" name="Microbiol. Resour. Announc.">
        <title>Complete Genome Sequence of Novel Psychrotolerant Legionella Strain TUM19329, Isolated from Antarctic Lake Sediment.</title>
        <authorList>
            <person name="Shimada S."/>
            <person name="Nakai R."/>
            <person name="Aoki K."/>
            <person name="Shimoeda N."/>
            <person name="Ohno G."/>
            <person name="Miyazaki Y."/>
            <person name="Kudoh S."/>
            <person name="Imura S."/>
            <person name="Watanabe K."/>
            <person name="Ishii Y."/>
            <person name="Tateda K."/>
        </authorList>
    </citation>
    <scope>NUCLEOTIDE SEQUENCE [LARGE SCALE GENOMIC DNA]</scope>
    <source>
        <strain evidence="1">TUM19329</strain>
    </source>
</reference>
<evidence type="ECO:0000313" key="2">
    <source>
        <dbReference type="Proteomes" id="UP000502894"/>
    </source>
</evidence>
<gene>
    <name evidence="1" type="ORF">TUM19329_08910</name>
</gene>
<dbReference type="EMBL" id="AP022839">
    <property type="protein sequence ID" value="BCA94530.1"/>
    <property type="molecule type" value="Genomic_DNA"/>
</dbReference>
<organism evidence="1 2">
    <name type="scientific">Legionella antarctica</name>
    <dbReference type="NCBI Taxonomy" id="2708020"/>
    <lineage>
        <taxon>Bacteria</taxon>
        <taxon>Pseudomonadati</taxon>
        <taxon>Pseudomonadota</taxon>
        <taxon>Gammaproteobacteria</taxon>
        <taxon>Legionellales</taxon>
        <taxon>Legionellaceae</taxon>
        <taxon>Legionella</taxon>
    </lineage>
</organism>
<dbReference type="RefSeq" id="WP_173236400.1">
    <property type="nucleotide sequence ID" value="NZ_AP022839.1"/>
</dbReference>
<dbReference type="Proteomes" id="UP000502894">
    <property type="component" value="Chromosome"/>
</dbReference>
<dbReference type="KEGG" id="lant:TUM19329_08910"/>
<name>A0A6F8T2Z3_9GAMM</name>
<accession>A0A6F8T2Z3</accession>